<dbReference type="GO" id="GO:0008270">
    <property type="term" value="F:zinc ion binding"/>
    <property type="evidence" value="ECO:0007669"/>
    <property type="project" value="InterPro"/>
</dbReference>
<dbReference type="GO" id="GO:0042834">
    <property type="term" value="F:peptidoglycan binding"/>
    <property type="evidence" value="ECO:0007669"/>
    <property type="project" value="InterPro"/>
</dbReference>
<comment type="similarity">
    <text evidence="1 7">Belongs to the N-acetylmuramoyl-L-alanine amidase 2 family.</text>
</comment>
<dbReference type="InterPro" id="IPR002502">
    <property type="entry name" value="Amidase_domain"/>
</dbReference>
<dbReference type="SMART" id="SM00644">
    <property type="entry name" value="Ami_2"/>
    <property type="match status" value="1"/>
</dbReference>
<feature type="domain" description="N-acetylmuramoyl-L-alanine amidase" evidence="10">
    <location>
        <begin position="41"/>
        <end position="178"/>
    </location>
</feature>
<evidence type="ECO:0000256" key="9">
    <source>
        <dbReference type="SAM" id="SignalP"/>
    </source>
</evidence>
<evidence type="ECO:0000256" key="1">
    <source>
        <dbReference type="ARBA" id="ARBA00007553"/>
    </source>
</evidence>
<feature type="chain" id="PRO_5040128042" description="Peptidoglycan-recognition protein" evidence="9">
    <location>
        <begin position="20"/>
        <end position="195"/>
    </location>
</feature>
<evidence type="ECO:0000256" key="8">
    <source>
        <dbReference type="PIRSR" id="PIRSR037945-1"/>
    </source>
</evidence>
<accession>A0A9N9MF37</accession>
<comment type="function">
    <text evidence="6">Peptidoglycan-recognition protein probably involved in innate immunity by binding to peptidoglycans (PGN) of bacteria and activating the prophenoloxidase (proPO) cascade immune response. Binds to 1,3-beta-D-glucan and PGN.</text>
</comment>
<feature type="domain" description="Peptidoglycan recognition protein family" evidence="11">
    <location>
        <begin position="30"/>
        <end position="172"/>
    </location>
</feature>
<evidence type="ECO:0000259" key="10">
    <source>
        <dbReference type="SMART" id="SM00644"/>
    </source>
</evidence>
<dbReference type="PANTHER" id="PTHR11022">
    <property type="entry name" value="PEPTIDOGLYCAN RECOGNITION PROTEIN"/>
    <property type="match status" value="1"/>
</dbReference>
<dbReference type="SMART" id="SM00701">
    <property type="entry name" value="PGRP"/>
    <property type="match status" value="1"/>
</dbReference>
<keyword evidence="5 8" id="KW-1015">Disulfide bond</keyword>
<dbReference type="Gene3D" id="3.40.80.10">
    <property type="entry name" value="Peptidoglycan recognition protein-like"/>
    <property type="match status" value="1"/>
</dbReference>
<dbReference type="Proteomes" id="UP001152799">
    <property type="component" value="Chromosome 10"/>
</dbReference>
<evidence type="ECO:0000313" key="12">
    <source>
        <dbReference type="EMBL" id="CAG9761211.1"/>
    </source>
</evidence>
<feature type="disulfide bond" evidence="8">
    <location>
        <begin position="66"/>
        <end position="72"/>
    </location>
</feature>
<name>A0A9N9MF37_9CUCU</name>
<dbReference type="CDD" id="cd06583">
    <property type="entry name" value="PGRP"/>
    <property type="match status" value="1"/>
</dbReference>
<dbReference type="PANTHER" id="PTHR11022:SF74">
    <property type="entry name" value="PEPTIDOGLYCAN-RECOGNITION PROTEIN SA"/>
    <property type="match status" value="1"/>
</dbReference>
<protein>
    <recommendedName>
        <fullName evidence="7">Peptidoglycan-recognition protein</fullName>
    </recommendedName>
</protein>
<dbReference type="Pfam" id="PF01510">
    <property type="entry name" value="Amidase_2"/>
    <property type="match status" value="1"/>
</dbReference>
<sequence length="195" mass="21421">MKSLFVITGLGLILEMVLADGGPDWPAICPDIITKARWGARKSHSVEYAIVPVPNVIVHHTVTPSCDTEEKCSGTLREIQNYHIDTMEYDDIGYNFIIGGDGNVYEGVGWHKIGAHARGFNSKSIGIAFIGDYSDNRPSEKMLKALKNLLACGLELGELHKEYKLLGARQVMATASPGSALFSEIKTWAHFTRNT</sequence>
<keyword evidence="13" id="KW-1185">Reference proteome</keyword>
<evidence type="ECO:0000256" key="5">
    <source>
        <dbReference type="ARBA" id="ARBA00023157"/>
    </source>
</evidence>
<reference evidence="12" key="1">
    <citation type="submission" date="2022-01" db="EMBL/GenBank/DDBJ databases">
        <authorList>
            <person name="King R."/>
        </authorList>
    </citation>
    <scope>NUCLEOTIDE SEQUENCE</scope>
</reference>
<evidence type="ECO:0000256" key="6">
    <source>
        <dbReference type="ARBA" id="ARBA00057187"/>
    </source>
</evidence>
<evidence type="ECO:0000259" key="11">
    <source>
        <dbReference type="SMART" id="SM00701"/>
    </source>
</evidence>
<organism evidence="12 13">
    <name type="scientific">Ceutorhynchus assimilis</name>
    <name type="common">cabbage seed weevil</name>
    <dbReference type="NCBI Taxonomy" id="467358"/>
    <lineage>
        <taxon>Eukaryota</taxon>
        <taxon>Metazoa</taxon>
        <taxon>Ecdysozoa</taxon>
        <taxon>Arthropoda</taxon>
        <taxon>Hexapoda</taxon>
        <taxon>Insecta</taxon>
        <taxon>Pterygota</taxon>
        <taxon>Neoptera</taxon>
        <taxon>Endopterygota</taxon>
        <taxon>Coleoptera</taxon>
        <taxon>Polyphaga</taxon>
        <taxon>Cucujiformia</taxon>
        <taxon>Curculionidae</taxon>
        <taxon>Ceutorhynchinae</taxon>
        <taxon>Ceutorhynchus</taxon>
    </lineage>
</organism>
<feature type="disulfide bond" evidence="8">
    <location>
        <begin position="29"/>
        <end position="152"/>
    </location>
</feature>
<dbReference type="OrthoDB" id="10001926at2759"/>
<dbReference type="GO" id="GO:0008745">
    <property type="term" value="F:N-acetylmuramoyl-L-alanine amidase activity"/>
    <property type="evidence" value="ECO:0007669"/>
    <property type="project" value="InterPro"/>
</dbReference>
<evidence type="ECO:0000313" key="13">
    <source>
        <dbReference type="Proteomes" id="UP001152799"/>
    </source>
</evidence>
<dbReference type="FunFam" id="3.40.80.10:FF:000001">
    <property type="entry name" value="Peptidoglycan recognition protein 1"/>
    <property type="match status" value="1"/>
</dbReference>
<keyword evidence="2 7" id="KW-0399">Innate immunity</keyword>
<proteinExistence type="inferred from homology"/>
<dbReference type="GO" id="GO:0009253">
    <property type="term" value="P:peptidoglycan catabolic process"/>
    <property type="evidence" value="ECO:0007669"/>
    <property type="project" value="InterPro"/>
</dbReference>
<keyword evidence="3 9" id="KW-0732">Signal</keyword>
<dbReference type="InterPro" id="IPR006619">
    <property type="entry name" value="PGRP_domain_met/bac"/>
</dbReference>
<dbReference type="InterPro" id="IPR015510">
    <property type="entry name" value="PGRP"/>
</dbReference>
<dbReference type="PIRSF" id="PIRSF037945">
    <property type="entry name" value="PGRPs"/>
    <property type="match status" value="1"/>
</dbReference>
<gene>
    <name evidence="12" type="ORF">CEUTPL_LOCUS1918</name>
</gene>
<keyword evidence="4 7" id="KW-0391">Immunity</keyword>
<dbReference type="AlphaFoldDB" id="A0A9N9MF37"/>
<dbReference type="EMBL" id="OU892286">
    <property type="protein sequence ID" value="CAG9761211.1"/>
    <property type="molecule type" value="Genomic_DNA"/>
</dbReference>
<dbReference type="InterPro" id="IPR036505">
    <property type="entry name" value="Amidase/PGRP_sf"/>
</dbReference>
<evidence type="ECO:0000256" key="3">
    <source>
        <dbReference type="ARBA" id="ARBA00022729"/>
    </source>
</evidence>
<dbReference type="InterPro" id="IPR017331">
    <property type="entry name" value="Peptidoglycan_recognition"/>
</dbReference>
<dbReference type="GO" id="GO:0045087">
    <property type="term" value="P:innate immune response"/>
    <property type="evidence" value="ECO:0007669"/>
    <property type="project" value="UniProtKB-KW"/>
</dbReference>
<evidence type="ECO:0000256" key="7">
    <source>
        <dbReference type="PIRNR" id="PIRNR037945"/>
    </source>
</evidence>
<evidence type="ECO:0000256" key="4">
    <source>
        <dbReference type="ARBA" id="ARBA00022859"/>
    </source>
</evidence>
<feature type="signal peptide" evidence="9">
    <location>
        <begin position="1"/>
        <end position="19"/>
    </location>
</feature>
<dbReference type="SUPFAM" id="SSF55846">
    <property type="entry name" value="N-acetylmuramoyl-L-alanine amidase-like"/>
    <property type="match status" value="1"/>
</dbReference>
<evidence type="ECO:0000256" key="2">
    <source>
        <dbReference type="ARBA" id="ARBA00022588"/>
    </source>
</evidence>